<keyword evidence="4" id="KW-0812">Transmembrane</keyword>
<feature type="domain" description="Glycosyltransferase 2-like" evidence="5">
    <location>
        <begin position="44"/>
        <end position="206"/>
    </location>
</feature>
<feature type="transmembrane region" description="Helical" evidence="4">
    <location>
        <begin position="313"/>
        <end position="333"/>
    </location>
</feature>
<dbReference type="PANTHER" id="PTHR43630">
    <property type="entry name" value="POLY-BETA-1,6-N-ACETYL-D-GLUCOSAMINE SYNTHASE"/>
    <property type="match status" value="1"/>
</dbReference>
<reference evidence="6 7" key="1">
    <citation type="submission" date="2024-06" db="EMBL/GenBank/DDBJ databases">
        <authorList>
            <person name="Woo H."/>
        </authorList>
    </citation>
    <scope>NUCLEOTIDE SEQUENCE [LARGE SCALE GENOMIC DNA]</scope>
    <source>
        <strain evidence="6 7">Si-c</strain>
    </source>
</reference>
<keyword evidence="4" id="KW-0472">Membrane</keyword>
<dbReference type="InterPro" id="IPR001173">
    <property type="entry name" value="Glyco_trans_2-like"/>
</dbReference>
<name>A0ABV3QHQ4_9GAMM</name>
<evidence type="ECO:0000313" key="6">
    <source>
        <dbReference type="EMBL" id="MEW9573376.1"/>
    </source>
</evidence>
<dbReference type="GO" id="GO:0016757">
    <property type="term" value="F:glycosyltransferase activity"/>
    <property type="evidence" value="ECO:0007669"/>
    <property type="project" value="UniProtKB-KW"/>
</dbReference>
<evidence type="ECO:0000256" key="2">
    <source>
        <dbReference type="ARBA" id="ARBA00022676"/>
    </source>
</evidence>
<accession>A0ABV3QHQ4</accession>
<dbReference type="RefSeq" id="WP_367855675.1">
    <property type="nucleotide sequence ID" value="NZ_JBFOHK010000005.1"/>
</dbReference>
<evidence type="ECO:0000256" key="4">
    <source>
        <dbReference type="SAM" id="Phobius"/>
    </source>
</evidence>
<keyword evidence="7" id="KW-1185">Reference proteome</keyword>
<dbReference type="Proteomes" id="UP001556220">
    <property type="component" value="Unassembled WGS sequence"/>
</dbReference>
<proteinExistence type="inferred from homology"/>
<dbReference type="CDD" id="cd06439">
    <property type="entry name" value="CESA_like_1"/>
    <property type="match status" value="1"/>
</dbReference>
<evidence type="ECO:0000313" key="7">
    <source>
        <dbReference type="Proteomes" id="UP001556220"/>
    </source>
</evidence>
<evidence type="ECO:0000256" key="3">
    <source>
        <dbReference type="ARBA" id="ARBA00022679"/>
    </source>
</evidence>
<feature type="transmembrane region" description="Helical" evidence="4">
    <location>
        <begin position="345"/>
        <end position="364"/>
    </location>
</feature>
<keyword evidence="4" id="KW-1133">Transmembrane helix</keyword>
<dbReference type="EMBL" id="JBFOHK010000005">
    <property type="protein sequence ID" value="MEW9573376.1"/>
    <property type="molecule type" value="Genomic_DNA"/>
</dbReference>
<dbReference type="InterPro" id="IPR029044">
    <property type="entry name" value="Nucleotide-diphossugar_trans"/>
</dbReference>
<protein>
    <submittedName>
        <fullName evidence="6">Glycosyltransferase family 2 protein</fullName>
        <ecNumber evidence="6">2.4.-.-</ecNumber>
    </submittedName>
</protein>
<keyword evidence="3 6" id="KW-0808">Transferase</keyword>
<comment type="caution">
    <text evidence="6">The sequence shown here is derived from an EMBL/GenBank/DDBJ whole genome shotgun (WGS) entry which is preliminary data.</text>
</comment>
<dbReference type="PANTHER" id="PTHR43630:SF1">
    <property type="entry name" value="POLY-BETA-1,6-N-ACETYL-D-GLUCOSAMINE SYNTHASE"/>
    <property type="match status" value="1"/>
</dbReference>
<keyword evidence="2 6" id="KW-0328">Glycosyltransferase</keyword>
<dbReference type="Gene3D" id="3.90.550.10">
    <property type="entry name" value="Spore Coat Polysaccharide Biosynthesis Protein SpsA, Chain A"/>
    <property type="match status" value="1"/>
</dbReference>
<dbReference type="SUPFAM" id="SSF53448">
    <property type="entry name" value="Nucleotide-diphospho-sugar transferases"/>
    <property type="match status" value="1"/>
</dbReference>
<evidence type="ECO:0000259" key="5">
    <source>
        <dbReference type="Pfam" id="PF00535"/>
    </source>
</evidence>
<feature type="transmembrane region" description="Helical" evidence="4">
    <location>
        <begin position="288"/>
        <end position="307"/>
    </location>
</feature>
<feature type="transmembrane region" description="Helical" evidence="4">
    <location>
        <begin position="6"/>
        <end position="27"/>
    </location>
</feature>
<organism evidence="6 7">
    <name type="scientific">Rhodanobacter lycopersici</name>
    <dbReference type="NCBI Taxonomy" id="3162487"/>
    <lineage>
        <taxon>Bacteria</taxon>
        <taxon>Pseudomonadati</taxon>
        <taxon>Pseudomonadota</taxon>
        <taxon>Gammaproteobacteria</taxon>
        <taxon>Lysobacterales</taxon>
        <taxon>Rhodanobacteraceae</taxon>
        <taxon>Rhodanobacter</taxon>
    </lineage>
</organism>
<gene>
    <name evidence="6" type="ORF">ABQJ54_16590</name>
</gene>
<dbReference type="EC" id="2.4.-.-" evidence="6"/>
<evidence type="ECO:0000256" key="1">
    <source>
        <dbReference type="ARBA" id="ARBA00006739"/>
    </source>
</evidence>
<dbReference type="Pfam" id="PF00535">
    <property type="entry name" value="Glycos_transf_2"/>
    <property type="match status" value="1"/>
</dbReference>
<sequence>MEIVFWASALLLVHVFAGYPASVWLLARWMPRPICKKAIAPTVSVVIAVHDGAAQIAAKLANIETLDYPRQLVDIVIVCDGCRDDSAEQCRQFGDPRVQILEFAERRGKAACLNDGIAVAKGEVLLLTDVRQRLAPEALRELVANLADDTVGAVSGELLFEDVYTGFARGVDAYWRYEKLIRQNESGSGSTIGVSGALYAMRRGLFQPLPVATVLDDLLVPMCVAAQGQRVVFEPLALAWDRPSQQPCEEQRRKIRTLAGNYQLVQLAPWLLLPWRNPLWFRFISHKLLRLLAPWLLLALGLSAALLATRHALFAVTALGLAAGLAAVVAGRLLPALGGRLPVRLLTAFCYLNLFAAQALLAFARNRRLHLW</sequence>
<comment type="similarity">
    <text evidence="1">Belongs to the glycosyltransferase 2 family.</text>
</comment>